<dbReference type="GO" id="GO:0006282">
    <property type="term" value="P:regulation of DNA repair"/>
    <property type="evidence" value="ECO:0007669"/>
    <property type="project" value="UniProtKB-UniRule"/>
</dbReference>
<evidence type="ECO:0000256" key="4">
    <source>
        <dbReference type="ARBA" id="ARBA00018111"/>
    </source>
</evidence>
<dbReference type="RefSeq" id="WP_068163089.1">
    <property type="nucleotide sequence ID" value="NZ_JXJX01000008.1"/>
</dbReference>
<feature type="domain" description="RecX second three-helical" evidence="7">
    <location>
        <begin position="105"/>
        <end position="145"/>
    </location>
</feature>
<dbReference type="NCBIfam" id="NF010733">
    <property type="entry name" value="PRK14135.1"/>
    <property type="match status" value="1"/>
</dbReference>
<sequence length="264" mass="30748">MPKIITLEKKKRLYKVVFDNDQTIYVTEDTIVHFLLSKETHIEASEVDKIIAFSDFSRGKNLALYYISFKQRTKKEVITYLMDHDITSSQTFKIIDNLTNSGFIDDTAYATSFIQEKVLGKTFGPYQIERKLMDKGIDKAIIQDKLAESYDVDTQLDTATYLAEKLVMTKYSRLPLKALKLKVTTHLTQKGFSYDISKLALTNLELESDPENEQELLQKELEKLLKKYSRKYDGYDLKQRVTNGLARKGFDFDIINRELREIDF</sequence>
<keyword evidence="5 6" id="KW-0963">Cytoplasm</keyword>
<dbReference type="GO" id="GO:0005737">
    <property type="term" value="C:cytoplasm"/>
    <property type="evidence" value="ECO:0007669"/>
    <property type="project" value="UniProtKB-SubCell"/>
</dbReference>
<dbReference type="InterPro" id="IPR053925">
    <property type="entry name" value="RecX_HTH_3rd"/>
</dbReference>
<dbReference type="HAMAP" id="MF_01114">
    <property type="entry name" value="RecX"/>
    <property type="match status" value="1"/>
</dbReference>
<evidence type="ECO:0000259" key="8">
    <source>
        <dbReference type="Pfam" id="PF21981"/>
    </source>
</evidence>
<dbReference type="InterPro" id="IPR036388">
    <property type="entry name" value="WH-like_DNA-bd_sf"/>
</dbReference>
<comment type="subcellular location">
    <subcellularLocation>
        <location evidence="2 6">Cytoplasm</location>
    </subcellularLocation>
</comment>
<reference evidence="9 10" key="1">
    <citation type="submission" date="2014-12" db="EMBL/GenBank/DDBJ databases">
        <title>Draft genome sequences of 10 type strains of Lactococcus.</title>
        <authorList>
            <person name="Sun Z."/>
            <person name="Zhong Z."/>
            <person name="Liu W."/>
            <person name="Zhang W."/>
            <person name="Zhang H."/>
        </authorList>
    </citation>
    <scope>NUCLEOTIDE SEQUENCE [LARGE SCALE GENOMIC DNA]</scope>
    <source>
        <strain evidence="9 10">DSM 20686</strain>
    </source>
</reference>
<dbReference type="OrthoDB" id="5421057at2"/>
<comment type="similarity">
    <text evidence="3 6">Belongs to the RecX family.</text>
</comment>
<comment type="function">
    <text evidence="1 6">Modulates RecA activity.</text>
</comment>
<evidence type="ECO:0000313" key="9">
    <source>
        <dbReference type="EMBL" id="PCS06431.1"/>
    </source>
</evidence>
<dbReference type="InterPro" id="IPR003783">
    <property type="entry name" value="Regulatory_RecX"/>
</dbReference>
<gene>
    <name evidence="6" type="primary">recX</name>
    <name evidence="9" type="ORF">RU87_GL001640</name>
</gene>
<dbReference type="Pfam" id="PF21981">
    <property type="entry name" value="RecX_HTH3"/>
    <property type="match status" value="1"/>
</dbReference>
<organism evidence="9 10">
    <name type="scientific">Pseudolactococcus plantarum</name>
    <dbReference type="NCBI Taxonomy" id="1365"/>
    <lineage>
        <taxon>Bacteria</taxon>
        <taxon>Bacillati</taxon>
        <taxon>Bacillota</taxon>
        <taxon>Bacilli</taxon>
        <taxon>Lactobacillales</taxon>
        <taxon>Streptococcaceae</taxon>
        <taxon>Pseudolactococcus</taxon>
    </lineage>
</organism>
<proteinExistence type="inferred from homology"/>
<dbReference type="InterPro" id="IPR053924">
    <property type="entry name" value="RecX_HTH_2nd"/>
</dbReference>
<accession>A0A2A5RYW0</accession>
<evidence type="ECO:0000256" key="3">
    <source>
        <dbReference type="ARBA" id="ARBA00009695"/>
    </source>
</evidence>
<evidence type="ECO:0000256" key="5">
    <source>
        <dbReference type="ARBA" id="ARBA00022490"/>
    </source>
</evidence>
<dbReference type="Proteomes" id="UP000242246">
    <property type="component" value="Unassembled WGS sequence"/>
</dbReference>
<dbReference type="EMBL" id="JXJX01000008">
    <property type="protein sequence ID" value="PCS06431.1"/>
    <property type="molecule type" value="Genomic_DNA"/>
</dbReference>
<dbReference type="Gene3D" id="1.10.10.10">
    <property type="entry name" value="Winged helix-like DNA-binding domain superfamily/Winged helix DNA-binding domain"/>
    <property type="match status" value="4"/>
</dbReference>
<dbReference type="STRING" id="1348632.GCA_001591745_01229"/>
<evidence type="ECO:0000256" key="2">
    <source>
        <dbReference type="ARBA" id="ARBA00004496"/>
    </source>
</evidence>
<name>A0A2A5RYW0_9LACT</name>
<dbReference type="Pfam" id="PF02631">
    <property type="entry name" value="RecX_HTH2"/>
    <property type="match status" value="1"/>
</dbReference>
<evidence type="ECO:0000313" key="10">
    <source>
        <dbReference type="Proteomes" id="UP000242246"/>
    </source>
</evidence>
<evidence type="ECO:0000256" key="1">
    <source>
        <dbReference type="ARBA" id="ARBA00003529"/>
    </source>
</evidence>
<feature type="domain" description="RecX third three-helical" evidence="8">
    <location>
        <begin position="212"/>
        <end position="257"/>
    </location>
</feature>
<dbReference type="AlphaFoldDB" id="A0A2A5RYW0"/>
<comment type="caution">
    <text evidence="9">The sequence shown here is derived from an EMBL/GenBank/DDBJ whole genome shotgun (WGS) entry which is preliminary data.</text>
</comment>
<evidence type="ECO:0000256" key="6">
    <source>
        <dbReference type="HAMAP-Rule" id="MF_01114"/>
    </source>
</evidence>
<keyword evidence="10" id="KW-1185">Reference proteome</keyword>
<dbReference type="PANTHER" id="PTHR33602">
    <property type="entry name" value="REGULATORY PROTEIN RECX FAMILY PROTEIN"/>
    <property type="match status" value="1"/>
</dbReference>
<dbReference type="PANTHER" id="PTHR33602:SF1">
    <property type="entry name" value="REGULATORY PROTEIN RECX FAMILY PROTEIN"/>
    <property type="match status" value="1"/>
</dbReference>
<protein>
    <recommendedName>
        <fullName evidence="4 6">Regulatory protein RecX</fullName>
    </recommendedName>
</protein>
<evidence type="ECO:0000259" key="7">
    <source>
        <dbReference type="Pfam" id="PF02631"/>
    </source>
</evidence>